<reference evidence="2" key="1">
    <citation type="submission" date="2020-05" db="EMBL/GenBank/DDBJ databases">
        <title>WGS assembly of Panicum virgatum.</title>
        <authorList>
            <person name="Lovell J.T."/>
            <person name="Jenkins J."/>
            <person name="Shu S."/>
            <person name="Juenger T.E."/>
            <person name="Schmutz J."/>
        </authorList>
    </citation>
    <scope>NUCLEOTIDE SEQUENCE</scope>
    <source>
        <strain evidence="2">AP13</strain>
    </source>
</reference>
<evidence type="ECO:0000313" key="2">
    <source>
        <dbReference type="EMBL" id="KAG2642452.1"/>
    </source>
</evidence>
<protein>
    <submittedName>
        <fullName evidence="2">Uncharacterized protein</fullName>
    </submittedName>
</protein>
<name>A0A8T0W2A5_PANVG</name>
<organism evidence="2 3">
    <name type="scientific">Panicum virgatum</name>
    <name type="common">Blackwell switchgrass</name>
    <dbReference type="NCBI Taxonomy" id="38727"/>
    <lineage>
        <taxon>Eukaryota</taxon>
        <taxon>Viridiplantae</taxon>
        <taxon>Streptophyta</taxon>
        <taxon>Embryophyta</taxon>
        <taxon>Tracheophyta</taxon>
        <taxon>Spermatophyta</taxon>
        <taxon>Magnoliopsida</taxon>
        <taxon>Liliopsida</taxon>
        <taxon>Poales</taxon>
        <taxon>Poaceae</taxon>
        <taxon>PACMAD clade</taxon>
        <taxon>Panicoideae</taxon>
        <taxon>Panicodae</taxon>
        <taxon>Paniceae</taxon>
        <taxon>Panicinae</taxon>
        <taxon>Panicum</taxon>
        <taxon>Panicum sect. Hiantes</taxon>
    </lineage>
</organism>
<keyword evidence="3" id="KW-1185">Reference proteome</keyword>
<proteinExistence type="predicted"/>
<feature type="region of interest" description="Disordered" evidence="1">
    <location>
        <begin position="69"/>
        <end position="131"/>
    </location>
</feature>
<gene>
    <name evidence="2" type="ORF">PVAP13_2KG279332</name>
</gene>
<comment type="caution">
    <text evidence="2">The sequence shown here is derived from an EMBL/GenBank/DDBJ whole genome shotgun (WGS) entry which is preliminary data.</text>
</comment>
<dbReference type="AlphaFoldDB" id="A0A8T0W2A5"/>
<evidence type="ECO:0000313" key="3">
    <source>
        <dbReference type="Proteomes" id="UP000823388"/>
    </source>
</evidence>
<evidence type="ECO:0000256" key="1">
    <source>
        <dbReference type="SAM" id="MobiDB-lite"/>
    </source>
</evidence>
<dbReference type="EMBL" id="CM029039">
    <property type="protein sequence ID" value="KAG2642452.1"/>
    <property type="molecule type" value="Genomic_DNA"/>
</dbReference>
<feature type="compositionally biased region" description="Polar residues" evidence="1">
    <location>
        <begin position="1"/>
        <end position="10"/>
    </location>
</feature>
<dbReference type="Proteomes" id="UP000823388">
    <property type="component" value="Chromosome 2K"/>
</dbReference>
<feature type="compositionally biased region" description="Low complexity" evidence="1">
    <location>
        <begin position="81"/>
        <end position="97"/>
    </location>
</feature>
<feature type="compositionally biased region" description="Low complexity" evidence="1">
    <location>
        <begin position="11"/>
        <end position="27"/>
    </location>
</feature>
<feature type="region of interest" description="Disordered" evidence="1">
    <location>
        <begin position="1"/>
        <end position="52"/>
    </location>
</feature>
<accession>A0A8T0W2A5</accession>
<sequence>METNVLVQTLETPTETTGSPSEGTFSFKRPPHPPPQPGLLLSQKSPLTPPFRLGEEAPFRFRFLGARRANRPGLGLPPVDSSPTSARRLPRAAAASLSPPPAASGRRLRRRRAAAALSQPPPPSGCRRRRRAATSYVGSQRTLWSRGLPGAAAMSALLAEPCLHQMCSVI</sequence>